<feature type="compositionally biased region" description="Low complexity" evidence="5">
    <location>
        <begin position="182"/>
        <end position="195"/>
    </location>
</feature>
<reference evidence="8 9" key="1">
    <citation type="journal article" date="2019" name="Nat. Ecol. Evol.">
        <title>Megaphylogeny resolves global patterns of mushroom evolution.</title>
        <authorList>
            <person name="Varga T."/>
            <person name="Krizsan K."/>
            <person name="Foldi C."/>
            <person name="Dima B."/>
            <person name="Sanchez-Garcia M."/>
            <person name="Sanchez-Ramirez S."/>
            <person name="Szollosi G.J."/>
            <person name="Szarkandi J.G."/>
            <person name="Papp V."/>
            <person name="Albert L."/>
            <person name="Andreopoulos W."/>
            <person name="Angelini C."/>
            <person name="Antonin V."/>
            <person name="Barry K.W."/>
            <person name="Bougher N.L."/>
            <person name="Buchanan P."/>
            <person name="Buyck B."/>
            <person name="Bense V."/>
            <person name="Catcheside P."/>
            <person name="Chovatia M."/>
            <person name="Cooper J."/>
            <person name="Damon W."/>
            <person name="Desjardin D."/>
            <person name="Finy P."/>
            <person name="Geml J."/>
            <person name="Haridas S."/>
            <person name="Hughes K."/>
            <person name="Justo A."/>
            <person name="Karasinski D."/>
            <person name="Kautmanova I."/>
            <person name="Kiss B."/>
            <person name="Kocsube S."/>
            <person name="Kotiranta H."/>
            <person name="LaButti K.M."/>
            <person name="Lechner B.E."/>
            <person name="Liimatainen K."/>
            <person name="Lipzen A."/>
            <person name="Lukacs Z."/>
            <person name="Mihaltcheva S."/>
            <person name="Morgado L.N."/>
            <person name="Niskanen T."/>
            <person name="Noordeloos M.E."/>
            <person name="Ohm R.A."/>
            <person name="Ortiz-Santana B."/>
            <person name="Ovrebo C."/>
            <person name="Racz N."/>
            <person name="Riley R."/>
            <person name="Savchenko A."/>
            <person name="Shiryaev A."/>
            <person name="Soop K."/>
            <person name="Spirin V."/>
            <person name="Szebenyi C."/>
            <person name="Tomsovsky M."/>
            <person name="Tulloss R.E."/>
            <person name="Uehling J."/>
            <person name="Grigoriev I.V."/>
            <person name="Vagvolgyi C."/>
            <person name="Papp T."/>
            <person name="Martin F.M."/>
            <person name="Miettinen O."/>
            <person name="Hibbett D.S."/>
            <person name="Nagy L.G."/>
        </authorList>
    </citation>
    <scope>NUCLEOTIDE SEQUENCE [LARGE SCALE GENOMIC DNA]</scope>
    <source>
        <strain evidence="8 9">CBS 121175</strain>
    </source>
</reference>
<feature type="region of interest" description="Disordered" evidence="5">
    <location>
        <begin position="603"/>
        <end position="648"/>
    </location>
</feature>
<dbReference type="InterPro" id="IPR046341">
    <property type="entry name" value="SET_dom_sf"/>
</dbReference>
<feature type="region of interest" description="Disordered" evidence="5">
    <location>
        <begin position="1"/>
        <end position="21"/>
    </location>
</feature>
<keyword evidence="1" id="KW-0479">Metal-binding</keyword>
<dbReference type="AlphaFoldDB" id="A0A5C3LC21"/>
<evidence type="ECO:0000259" key="7">
    <source>
        <dbReference type="PROSITE" id="PS50865"/>
    </source>
</evidence>
<evidence type="ECO:0000313" key="8">
    <source>
        <dbReference type="EMBL" id="TFK25868.1"/>
    </source>
</evidence>
<organism evidence="8 9">
    <name type="scientific">Coprinopsis marcescibilis</name>
    <name type="common">Agaric fungus</name>
    <name type="synonym">Psathyrella marcescibilis</name>
    <dbReference type="NCBI Taxonomy" id="230819"/>
    <lineage>
        <taxon>Eukaryota</taxon>
        <taxon>Fungi</taxon>
        <taxon>Dikarya</taxon>
        <taxon>Basidiomycota</taxon>
        <taxon>Agaricomycotina</taxon>
        <taxon>Agaricomycetes</taxon>
        <taxon>Agaricomycetidae</taxon>
        <taxon>Agaricales</taxon>
        <taxon>Agaricineae</taxon>
        <taxon>Psathyrellaceae</taxon>
        <taxon>Coprinopsis</taxon>
    </lineage>
</organism>
<dbReference type="Gene3D" id="2.170.270.10">
    <property type="entry name" value="SET domain"/>
    <property type="match status" value="1"/>
</dbReference>
<dbReference type="InterPro" id="IPR002893">
    <property type="entry name" value="Znf_MYND"/>
</dbReference>
<dbReference type="GO" id="GO:0005634">
    <property type="term" value="C:nucleus"/>
    <property type="evidence" value="ECO:0007669"/>
    <property type="project" value="TreeGrafter"/>
</dbReference>
<sequence length="714" mass="77360">MDIDKPISSTNLPQSATIPSPEISVSHESTTVLPTNGLYAALPTTLQIHVSPETGRGLYSTTVYKPGKYLTLPPFRQTRHLICLVYPGDVLFAIKPHVSTLSTAHLDSYCSSCFAPGKSDNDDGRSAPLKRCTNCKTVVYCDAKCQSKDWSIHKSECAALRRWFTKPPGGPPTEEPGPPLPSSSSSSSSPPLSTTSEDDSDVQIQPPNDAIRALGRILWRKQKLGKDNVWVKEIESLQSHRTDISKDPTSSDSELYARLAHSLIHYLGVTSPQELGTYGINSAADLLDLVSRFITNTFAITTPTLTPIGACVSPLVALINHSCDPNAVVVFPRGGGEKRREHEPLMEVVAIKEIRPGDQIFTSYIDTTLPRSLRRKVLKETYHFICKCPLCLPPTPTSSSPPIDMREAMYCPKKCSGYCLLPTEEDTFTRCTKCKAVVRDTDAVLDALRIGQEALEKAERVQDSDPRKALQLTTNLIPILVSIGLVPGAHPLLALTRLHTSFLIAQFSTYASRAHAHGEGEGDAVEEILSPQLQSHTASTPGTGGTDQNLKEAQDLLDDAIRFATRVTTGLGQVLSYGHPVRGVALAELGKLLSVDEPVPGEHHIHVPSLGNSHAHAPTPTPASSSPTLRPPPSSYPPPPSSYPPSGAPRLKIALDTLLRARAELLIGFGGDGEAEIVQGVRAQVVDLERELEVWRSGIRDAVRDLKVERGVRG</sequence>
<dbReference type="SUPFAM" id="SSF82199">
    <property type="entry name" value="SET domain"/>
    <property type="match status" value="1"/>
</dbReference>
<evidence type="ECO:0000256" key="2">
    <source>
        <dbReference type="ARBA" id="ARBA00022771"/>
    </source>
</evidence>
<evidence type="ECO:0000256" key="1">
    <source>
        <dbReference type="ARBA" id="ARBA00022723"/>
    </source>
</evidence>
<feature type="domain" description="SET" evidence="6">
    <location>
        <begin position="44"/>
        <end position="365"/>
    </location>
</feature>
<dbReference type="EMBL" id="ML210181">
    <property type="protein sequence ID" value="TFK25868.1"/>
    <property type="molecule type" value="Genomic_DNA"/>
</dbReference>
<dbReference type="SMART" id="SM00317">
    <property type="entry name" value="SET"/>
    <property type="match status" value="1"/>
</dbReference>
<keyword evidence="2 4" id="KW-0863">Zinc-finger</keyword>
<dbReference type="SUPFAM" id="SSF144232">
    <property type="entry name" value="HIT/MYND zinc finger-like"/>
    <property type="match status" value="1"/>
</dbReference>
<feature type="region of interest" description="Disordered" evidence="5">
    <location>
        <begin position="165"/>
        <end position="206"/>
    </location>
</feature>
<proteinExistence type="predicted"/>
<dbReference type="InterPro" id="IPR001214">
    <property type="entry name" value="SET_dom"/>
</dbReference>
<dbReference type="PROSITE" id="PS50865">
    <property type="entry name" value="ZF_MYND_2"/>
    <property type="match status" value="1"/>
</dbReference>
<dbReference type="InterPro" id="IPR011990">
    <property type="entry name" value="TPR-like_helical_dom_sf"/>
</dbReference>
<dbReference type="Proteomes" id="UP000307440">
    <property type="component" value="Unassembled WGS sequence"/>
</dbReference>
<dbReference type="PANTHER" id="PTHR12197:SF251">
    <property type="entry name" value="EG:BACR7C10.4 PROTEIN"/>
    <property type="match status" value="1"/>
</dbReference>
<keyword evidence="3" id="KW-0862">Zinc</keyword>
<dbReference type="PANTHER" id="PTHR12197">
    <property type="entry name" value="HISTONE-LYSINE N-METHYLTRANSFERASE SMYD"/>
    <property type="match status" value="1"/>
</dbReference>
<evidence type="ECO:0000313" key="9">
    <source>
        <dbReference type="Proteomes" id="UP000307440"/>
    </source>
</evidence>
<dbReference type="Gene3D" id="6.10.140.2220">
    <property type="match status" value="1"/>
</dbReference>
<evidence type="ECO:0000259" key="6">
    <source>
        <dbReference type="PROSITE" id="PS50280"/>
    </source>
</evidence>
<dbReference type="OrthoDB" id="265717at2759"/>
<dbReference type="GO" id="GO:0008270">
    <property type="term" value="F:zinc ion binding"/>
    <property type="evidence" value="ECO:0007669"/>
    <property type="project" value="UniProtKB-KW"/>
</dbReference>
<accession>A0A5C3LC21</accession>
<keyword evidence="9" id="KW-1185">Reference proteome</keyword>
<feature type="compositionally biased region" description="Pro residues" evidence="5">
    <location>
        <begin position="629"/>
        <end position="647"/>
    </location>
</feature>
<dbReference type="Pfam" id="PF01753">
    <property type="entry name" value="zf-MYND"/>
    <property type="match status" value="1"/>
</dbReference>
<gene>
    <name evidence="8" type="ORF">FA15DRAFT_589588</name>
</gene>
<protein>
    <submittedName>
        <fullName evidence="8">SET domain-containing protein</fullName>
    </submittedName>
</protein>
<feature type="compositionally biased region" description="Pro residues" evidence="5">
    <location>
        <begin position="168"/>
        <end position="181"/>
    </location>
</feature>
<dbReference type="Pfam" id="PF00856">
    <property type="entry name" value="SET"/>
    <property type="match status" value="1"/>
</dbReference>
<evidence type="ECO:0000256" key="3">
    <source>
        <dbReference type="ARBA" id="ARBA00022833"/>
    </source>
</evidence>
<evidence type="ECO:0000256" key="5">
    <source>
        <dbReference type="SAM" id="MobiDB-lite"/>
    </source>
</evidence>
<feature type="domain" description="MYND-type" evidence="7">
    <location>
        <begin position="110"/>
        <end position="157"/>
    </location>
</feature>
<feature type="compositionally biased region" description="Polar residues" evidence="5">
    <location>
        <begin position="7"/>
        <end position="18"/>
    </location>
</feature>
<dbReference type="PROSITE" id="PS50280">
    <property type="entry name" value="SET"/>
    <property type="match status" value="1"/>
</dbReference>
<dbReference type="InterPro" id="IPR050869">
    <property type="entry name" value="H3K4_H4K5_MeTrfase"/>
</dbReference>
<dbReference type="Gene3D" id="1.25.40.10">
    <property type="entry name" value="Tetratricopeptide repeat domain"/>
    <property type="match status" value="1"/>
</dbReference>
<dbReference type="STRING" id="230819.A0A5C3LC21"/>
<name>A0A5C3LC21_COPMA</name>
<evidence type="ECO:0000256" key="4">
    <source>
        <dbReference type="PROSITE-ProRule" id="PRU00134"/>
    </source>
</evidence>